<feature type="compositionally biased region" description="Polar residues" evidence="1">
    <location>
        <begin position="104"/>
        <end position="116"/>
    </location>
</feature>
<name>A0A4R9BQB7_9MICO</name>
<evidence type="ECO:0000313" key="2">
    <source>
        <dbReference type="EMBL" id="TFD88921.1"/>
    </source>
</evidence>
<dbReference type="Proteomes" id="UP000297626">
    <property type="component" value="Unassembled WGS sequence"/>
</dbReference>
<dbReference type="EMBL" id="SOHN01000009">
    <property type="protein sequence ID" value="TFD88921.1"/>
    <property type="molecule type" value="Genomic_DNA"/>
</dbReference>
<proteinExistence type="predicted"/>
<dbReference type="NCBIfam" id="NF033766">
    <property type="entry name" value="choice_anch_G"/>
    <property type="match status" value="1"/>
</dbReference>
<dbReference type="InterPro" id="IPR047900">
    <property type="entry name" value="Choice_anch_G"/>
</dbReference>
<accession>A0A4R9BQB7</accession>
<sequence>MSRRVVRTRPRHRRPGRARRATALGLIVVGTLLAATVQPAIERSFAAWTDTEWTHGSVGTDLMDCGIDTGYSSMAAGIFLAATVAGVSLDSAVGMNGLRATRDGNTSAKVVPSSAQHPDAGDADATTDTFTNPLTVSVIQQGVLNLTGLNAGLPVGAAGVIGEYARVSNTGSSAGASGLVNDSGGIGFTPATASAQLPTAASLNLASVLPARVASTSLSIGAVAASAQLDWCAALESSIWGDGTVSGIQRDYEIASLGLVMQVPALKDVLTSATSTVSSFVNSELGSKPEVARATDLLANPVIVADSMTVDLAQGTVSMNLASLLSASVNDQAPNTTLGLNAAKVTGAVARVSTLVRAWASAISTELQIAKSMLSVLLTTLLGTLNAALDNLASVLNTTVTALTPTLNEVFSALPRVLSLTVNVQPDQPNALTGATFTAATPTSSAEYQVSALHIELLGYSTGTQLATATFATGSAGANARLP</sequence>
<dbReference type="AlphaFoldDB" id="A0A4R9BQB7"/>
<feature type="region of interest" description="Disordered" evidence="1">
    <location>
        <begin position="104"/>
        <end position="127"/>
    </location>
</feature>
<reference evidence="2 3" key="1">
    <citation type="submission" date="2019-03" db="EMBL/GenBank/DDBJ databases">
        <title>Genomics of glacier-inhabiting Cryobacterium strains.</title>
        <authorList>
            <person name="Liu Q."/>
            <person name="Xin Y.-H."/>
        </authorList>
    </citation>
    <scope>NUCLEOTIDE SEQUENCE [LARGE SCALE GENOMIC DNA]</scope>
    <source>
        <strain evidence="2 3">Sr54</strain>
    </source>
</reference>
<evidence type="ECO:0000256" key="1">
    <source>
        <dbReference type="SAM" id="MobiDB-lite"/>
    </source>
</evidence>
<evidence type="ECO:0000313" key="3">
    <source>
        <dbReference type="Proteomes" id="UP000297626"/>
    </source>
</evidence>
<gene>
    <name evidence="2" type="ORF">E3T51_06230</name>
</gene>
<keyword evidence="3" id="KW-1185">Reference proteome</keyword>
<organism evidence="2 3">
    <name type="scientific">Cryobacterium serini</name>
    <dbReference type="NCBI Taxonomy" id="1259201"/>
    <lineage>
        <taxon>Bacteria</taxon>
        <taxon>Bacillati</taxon>
        <taxon>Actinomycetota</taxon>
        <taxon>Actinomycetes</taxon>
        <taxon>Micrococcales</taxon>
        <taxon>Microbacteriaceae</taxon>
        <taxon>Cryobacterium</taxon>
    </lineage>
</organism>
<comment type="caution">
    <text evidence="2">The sequence shown here is derived from an EMBL/GenBank/DDBJ whole genome shotgun (WGS) entry which is preliminary data.</text>
</comment>
<dbReference type="RefSeq" id="WP_134528838.1">
    <property type="nucleotide sequence ID" value="NZ_SOHN01000009.1"/>
</dbReference>
<protein>
    <submittedName>
        <fullName evidence="2">Choice-of-anchor G family protein</fullName>
    </submittedName>
</protein>